<name>A0A9N9GZ52_FUNMO</name>
<comment type="caution">
    <text evidence="2">The sequence shown here is derived from an EMBL/GenBank/DDBJ whole genome shotgun (WGS) entry which is preliminary data.</text>
</comment>
<keyword evidence="1" id="KW-0472">Membrane</keyword>
<dbReference type="Proteomes" id="UP000789375">
    <property type="component" value="Unassembled WGS sequence"/>
</dbReference>
<keyword evidence="3" id="KW-1185">Reference proteome</keyword>
<keyword evidence="1" id="KW-1133">Transmembrane helix</keyword>
<feature type="non-terminal residue" evidence="2">
    <location>
        <position position="47"/>
    </location>
</feature>
<keyword evidence="1" id="KW-0812">Transmembrane</keyword>
<sequence length="47" mass="5380">MAIIVRFLREVFKGMTIFVVHVISIYVTLYKTGFNLAEPGGKFEVLM</sequence>
<gene>
    <name evidence="2" type="ORF">FMOSSE_LOCUS10716</name>
</gene>
<feature type="transmembrane region" description="Helical" evidence="1">
    <location>
        <begin position="12"/>
        <end position="30"/>
    </location>
</feature>
<proteinExistence type="predicted"/>
<evidence type="ECO:0000256" key="1">
    <source>
        <dbReference type="SAM" id="Phobius"/>
    </source>
</evidence>
<accession>A0A9N9GZ52</accession>
<reference evidence="2" key="1">
    <citation type="submission" date="2021-06" db="EMBL/GenBank/DDBJ databases">
        <authorList>
            <person name="Kallberg Y."/>
            <person name="Tangrot J."/>
            <person name="Rosling A."/>
        </authorList>
    </citation>
    <scope>NUCLEOTIDE SEQUENCE</scope>
    <source>
        <strain evidence="2">87-6 pot B 2015</strain>
    </source>
</reference>
<dbReference type="EMBL" id="CAJVPP010003712">
    <property type="protein sequence ID" value="CAG8635581.1"/>
    <property type="molecule type" value="Genomic_DNA"/>
</dbReference>
<protein>
    <submittedName>
        <fullName evidence="2">8753_t:CDS:1</fullName>
    </submittedName>
</protein>
<evidence type="ECO:0000313" key="3">
    <source>
        <dbReference type="Proteomes" id="UP000789375"/>
    </source>
</evidence>
<dbReference type="AlphaFoldDB" id="A0A9N9GZ52"/>
<organism evidence="2 3">
    <name type="scientific">Funneliformis mosseae</name>
    <name type="common">Endomycorrhizal fungus</name>
    <name type="synonym">Glomus mosseae</name>
    <dbReference type="NCBI Taxonomy" id="27381"/>
    <lineage>
        <taxon>Eukaryota</taxon>
        <taxon>Fungi</taxon>
        <taxon>Fungi incertae sedis</taxon>
        <taxon>Mucoromycota</taxon>
        <taxon>Glomeromycotina</taxon>
        <taxon>Glomeromycetes</taxon>
        <taxon>Glomerales</taxon>
        <taxon>Glomeraceae</taxon>
        <taxon>Funneliformis</taxon>
    </lineage>
</organism>
<evidence type="ECO:0000313" key="2">
    <source>
        <dbReference type="EMBL" id="CAG8635581.1"/>
    </source>
</evidence>